<sequence>MSNSRIVQWAQRTHWTDVTRMPGAIVAGVASGVICTLFITGLRYLLF</sequence>
<feature type="transmembrane region" description="Helical" evidence="1">
    <location>
        <begin position="24"/>
        <end position="46"/>
    </location>
</feature>
<organism evidence="2 3">
    <name type="scientific">Actinomadura violacea</name>
    <dbReference type="NCBI Taxonomy" id="2819934"/>
    <lineage>
        <taxon>Bacteria</taxon>
        <taxon>Bacillati</taxon>
        <taxon>Actinomycetota</taxon>
        <taxon>Actinomycetes</taxon>
        <taxon>Streptosporangiales</taxon>
        <taxon>Thermomonosporaceae</taxon>
        <taxon>Actinomadura</taxon>
    </lineage>
</organism>
<dbReference type="RefSeq" id="WP_208239835.1">
    <property type="nucleotide sequence ID" value="NZ_JAGEPF010000006.1"/>
</dbReference>
<keyword evidence="3" id="KW-1185">Reference proteome</keyword>
<name>A0ABS3RN00_9ACTN</name>
<reference evidence="2 3" key="1">
    <citation type="submission" date="2021-03" db="EMBL/GenBank/DDBJ databases">
        <title>Actinomadura violae sp. nov., isolated from lichen in Thailand.</title>
        <authorList>
            <person name="Kanchanasin P."/>
            <person name="Saeng-In P."/>
            <person name="Phongsopitanun W."/>
            <person name="Yuki M."/>
            <person name="Kudo T."/>
            <person name="Ohkuma M."/>
            <person name="Tanasupawat S."/>
        </authorList>
    </citation>
    <scope>NUCLEOTIDE SEQUENCE [LARGE SCALE GENOMIC DNA]</scope>
    <source>
        <strain evidence="2 3">LCR2-06</strain>
    </source>
</reference>
<protein>
    <submittedName>
        <fullName evidence="2">Uncharacterized protein</fullName>
    </submittedName>
</protein>
<dbReference type="EMBL" id="JAGEPF010000006">
    <property type="protein sequence ID" value="MBO2458129.1"/>
    <property type="molecule type" value="Genomic_DNA"/>
</dbReference>
<evidence type="ECO:0000256" key="1">
    <source>
        <dbReference type="SAM" id="Phobius"/>
    </source>
</evidence>
<keyword evidence="1" id="KW-1133">Transmembrane helix</keyword>
<proteinExistence type="predicted"/>
<accession>A0ABS3RN00</accession>
<evidence type="ECO:0000313" key="2">
    <source>
        <dbReference type="EMBL" id="MBO2458129.1"/>
    </source>
</evidence>
<gene>
    <name evidence="2" type="ORF">J4709_11150</name>
</gene>
<keyword evidence="1" id="KW-0472">Membrane</keyword>
<evidence type="ECO:0000313" key="3">
    <source>
        <dbReference type="Proteomes" id="UP000680206"/>
    </source>
</evidence>
<comment type="caution">
    <text evidence="2">The sequence shown here is derived from an EMBL/GenBank/DDBJ whole genome shotgun (WGS) entry which is preliminary data.</text>
</comment>
<dbReference type="Proteomes" id="UP000680206">
    <property type="component" value="Unassembled WGS sequence"/>
</dbReference>
<keyword evidence="1" id="KW-0812">Transmembrane</keyword>